<evidence type="ECO:0000256" key="8">
    <source>
        <dbReference type="ARBA" id="ARBA00022694"/>
    </source>
</evidence>
<keyword evidence="8" id="KW-0819">tRNA processing</keyword>
<dbReference type="InterPro" id="IPR006638">
    <property type="entry name" value="Elp3/MiaA/NifB-like_rSAM"/>
</dbReference>
<evidence type="ECO:0000256" key="6">
    <source>
        <dbReference type="ARBA" id="ARBA00022679"/>
    </source>
</evidence>
<name>A0AAN8ISP6_TRICO</name>
<dbReference type="InterPro" id="IPR000198">
    <property type="entry name" value="RhoGAP_dom"/>
</dbReference>
<dbReference type="SMART" id="SM00456">
    <property type="entry name" value="WW"/>
    <property type="match status" value="2"/>
</dbReference>
<dbReference type="GO" id="GO:0046872">
    <property type="term" value="F:metal ion binding"/>
    <property type="evidence" value="ECO:0007669"/>
    <property type="project" value="UniProtKB-KW"/>
</dbReference>
<dbReference type="InterPro" id="IPR007197">
    <property type="entry name" value="rSAM"/>
</dbReference>
<accession>A0AAN8ISP6</accession>
<dbReference type="PANTHER" id="PTHR11918:SF45">
    <property type="entry name" value="THREONYLCARBAMOYLADENOSINE TRNA METHYLTHIOTRANSFERASE"/>
    <property type="match status" value="1"/>
</dbReference>
<reference evidence="21 22" key="1">
    <citation type="submission" date="2019-10" db="EMBL/GenBank/DDBJ databases">
        <title>Assembly and Annotation for the nematode Trichostrongylus colubriformis.</title>
        <authorList>
            <person name="Martin J."/>
        </authorList>
    </citation>
    <scope>NUCLEOTIDE SEQUENCE [LARGE SCALE GENOMIC DNA]</scope>
    <source>
        <strain evidence="21">G859</strain>
        <tissue evidence="21">Whole worm</tissue>
    </source>
</reference>
<dbReference type="SUPFAM" id="SSF48350">
    <property type="entry name" value="GTPase activation domain, GAP"/>
    <property type="match status" value="1"/>
</dbReference>
<evidence type="ECO:0000256" key="3">
    <source>
        <dbReference type="ARBA" id="ARBA00013273"/>
    </source>
</evidence>
<dbReference type="Gene3D" id="2.20.70.10">
    <property type="match status" value="1"/>
</dbReference>
<evidence type="ECO:0000256" key="7">
    <source>
        <dbReference type="ARBA" id="ARBA00022691"/>
    </source>
</evidence>
<evidence type="ECO:0000259" key="17">
    <source>
        <dbReference type="PROSITE" id="PS50238"/>
    </source>
</evidence>
<evidence type="ECO:0000313" key="21">
    <source>
        <dbReference type="EMBL" id="KAK5984556.1"/>
    </source>
</evidence>
<protein>
    <recommendedName>
        <fullName evidence="4">Threonylcarbamoyladenosine tRNA methylthiotransferase</fullName>
        <ecNumber evidence="3">2.8.4.5</ecNumber>
    </recommendedName>
    <alternativeName>
        <fullName evidence="14">CDKAL1-like protein</fullName>
    </alternativeName>
    <alternativeName>
        <fullName evidence="12">tRNA-t(6)A37 methylthiotransferase</fullName>
    </alternativeName>
</protein>
<dbReference type="GO" id="GO:0007165">
    <property type="term" value="P:signal transduction"/>
    <property type="evidence" value="ECO:0007669"/>
    <property type="project" value="InterPro"/>
</dbReference>
<keyword evidence="6" id="KW-0808">Transferase</keyword>
<evidence type="ECO:0000256" key="11">
    <source>
        <dbReference type="ARBA" id="ARBA00023014"/>
    </source>
</evidence>
<dbReference type="EMBL" id="WIXE01002732">
    <property type="protein sequence ID" value="KAK5984556.1"/>
    <property type="molecule type" value="Genomic_DNA"/>
</dbReference>
<dbReference type="PROSITE" id="PS51016">
    <property type="entry name" value="MYTH4"/>
    <property type="match status" value="1"/>
</dbReference>
<keyword evidence="7" id="KW-0949">S-adenosyl-L-methionine</keyword>
<evidence type="ECO:0000256" key="9">
    <source>
        <dbReference type="ARBA" id="ARBA00022723"/>
    </source>
</evidence>
<dbReference type="GO" id="GO:0035598">
    <property type="term" value="F:tRNA (N(6)-L-threonylcarbamoyladenosine(37)-C(2))-methylthiotransferase activity"/>
    <property type="evidence" value="ECO:0007669"/>
    <property type="project" value="UniProtKB-EC"/>
</dbReference>
<keyword evidence="5" id="KW-0004">4Fe-4S</keyword>
<evidence type="ECO:0000256" key="5">
    <source>
        <dbReference type="ARBA" id="ARBA00022485"/>
    </source>
</evidence>
<dbReference type="GO" id="GO:0005783">
    <property type="term" value="C:endoplasmic reticulum"/>
    <property type="evidence" value="ECO:0007669"/>
    <property type="project" value="TreeGrafter"/>
</dbReference>
<feature type="compositionally biased region" description="Basic and acidic residues" evidence="15">
    <location>
        <begin position="189"/>
        <end position="202"/>
    </location>
</feature>
<feature type="domain" description="MTTase N-terminal" evidence="19">
    <location>
        <begin position="669"/>
        <end position="777"/>
    </location>
</feature>
<comment type="caution">
    <text evidence="21">The sequence shown here is derived from an EMBL/GenBank/DDBJ whole genome shotgun (WGS) entry which is preliminary data.</text>
</comment>
<comment type="similarity">
    <text evidence="2">Belongs to the methylthiotransferase family. CDKAL1 subfamily.</text>
</comment>
<dbReference type="PROSITE" id="PS50020">
    <property type="entry name" value="WW_DOMAIN_2"/>
    <property type="match status" value="1"/>
</dbReference>
<comment type="function">
    <text evidence="1">Catalyzes the methylthiolation of N6-threonylcarbamoyladenosine (t(6)A), leading to the formation of 2-methylthio-N6-threonylcarbamoyladenosine (ms(2)t(6)A) at position 37 in tRNAs that read codons beginning with adenine.</text>
</comment>
<keyword evidence="11" id="KW-0411">Iron-sulfur</keyword>
<dbReference type="InterPro" id="IPR038135">
    <property type="entry name" value="Methylthiotransferase_N_sf"/>
</dbReference>
<evidence type="ECO:0000259" key="19">
    <source>
        <dbReference type="PROSITE" id="PS51449"/>
    </source>
</evidence>
<dbReference type="PANTHER" id="PTHR11918">
    <property type="entry name" value="RADICAL SAM PROTEINS"/>
    <property type="match status" value="1"/>
</dbReference>
<organism evidence="21 22">
    <name type="scientific">Trichostrongylus colubriformis</name>
    <name type="common">Black scour worm</name>
    <dbReference type="NCBI Taxonomy" id="6319"/>
    <lineage>
        <taxon>Eukaryota</taxon>
        <taxon>Metazoa</taxon>
        <taxon>Ecdysozoa</taxon>
        <taxon>Nematoda</taxon>
        <taxon>Chromadorea</taxon>
        <taxon>Rhabditida</taxon>
        <taxon>Rhabditina</taxon>
        <taxon>Rhabditomorpha</taxon>
        <taxon>Strongyloidea</taxon>
        <taxon>Trichostrongylidae</taxon>
        <taxon>Trichostrongylus</taxon>
    </lineage>
</organism>
<evidence type="ECO:0000256" key="10">
    <source>
        <dbReference type="ARBA" id="ARBA00023004"/>
    </source>
</evidence>
<dbReference type="Proteomes" id="UP001331761">
    <property type="component" value="Unassembled WGS sequence"/>
</dbReference>
<dbReference type="SMART" id="SM00729">
    <property type="entry name" value="Elp3"/>
    <property type="match status" value="1"/>
</dbReference>
<dbReference type="GO" id="GO:0051539">
    <property type="term" value="F:4 iron, 4 sulfur cluster binding"/>
    <property type="evidence" value="ECO:0007669"/>
    <property type="project" value="UniProtKB-KW"/>
</dbReference>
<dbReference type="Gene3D" id="1.25.40.530">
    <property type="entry name" value="MyTH4 domain"/>
    <property type="match status" value="1"/>
</dbReference>
<feature type="domain" description="Rho-GAP" evidence="17">
    <location>
        <begin position="423"/>
        <end position="609"/>
    </location>
</feature>
<evidence type="ECO:0000256" key="15">
    <source>
        <dbReference type="SAM" id="MobiDB-lite"/>
    </source>
</evidence>
<dbReference type="GO" id="GO:0005856">
    <property type="term" value="C:cytoskeleton"/>
    <property type="evidence" value="ECO:0007669"/>
    <property type="project" value="InterPro"/>
</dbReference>
<dbReference type="Gene3D" id="1.10.555.10">
    <property type="entry name" value="Rho GTPase activation protein"/>
    <property type="match status" value="1"/>
</dbReference>
<dbReference type="Pfam" id="PF00620">
    <property type="entry name" value="RhoGAP"/>
    <property type="match status" value="1"/>
</dbReference>
<dbReference type="InterPro" id="IPR023404">
    <property type="entry name" value="rSAM_horseshoe"/>
</dbReference>
<dbReference type="InterPro" id="IPR001202">
    <property type="entry name" value="WW_dom"/>
</dbReference>
<dbReference type="EC" id="2.8.4.5" evidence="3"/>
<keyword evidence="10" id="KW-0408">Iron</keyword>
<dbReference type="SUPFAM" id="SSF51045">
    <property type="entry name" value="WW domain"/>
    <property type="match status" value="1"/>
</dbReference>
<feature type="compositionally biased region" description="Low complexity" evidence="15">
    <location>
        <begin position="212"/>
        <end position="239"/>
    </location>
</feature>
<comment type="catalytic activity">
    <reaction evidence="13">
        <text>N(6)-L-threonylcarbamoyladenosine(37) in tRNA + (sulfur carrier)-SH + AH2 + 2 S-adenosyl-L-methionine = 2-methylsulfanyl-N(6)-L-threonylcarbamoyladenosine(37) in tRNA + (sulfur carrier)-H + 5'-deoxyadenosine + L-methionine + A + S-adenosyl-L-homocysteine + 2 H(+)</text>
        <dbReference type="Rhea" id="RHEA:37075"/>
        <dbReference type="Rhea" id="RHEA-COMP:10163"/>
        <dbReference type="Rhea" id="RHEA-COMP:11092"/>
        <dbReference type="Rhea" id="RHEA-COMP:14737"/>
        <dbReference type="Rhea" id="RHEA-COMP:14739"/>
        <dbReference type="ChEBI" id="CHEBI:13193"/>
        <dbReference type="ChEBI" id="CHEBI:15378"/>
        <dbReference type="ChEBI" id="CHEBI:17319"/>
        <dbReference type="ChEBI" id="CHEBI:17499"/>
        <dbReference type="ChEBI" id="CHEBI:29917"/>
        <dbReference type="ChEBI" id="CHEBI:57844"/>
        <dbReference type="ChEBI" id="CHEBI:57856"/>
        <dbReference type="ChEBI" id="CHEBI:59789"/>
        <dbReference type="ChEBI" id="CHEBI:64428"/>
        <dbReference type="ChEBI" id="CHEBI:74418"/>
        <dbReference type="ChEBI" id="CHEBI:74420"/>
        <dbReference type="EC" id="2.8.4.5"/>
    </reaction>
</comment>
<evidence type="ECO:0000256" key="12">
    <source>
        <dbReference type="ARBA" id="ARBA00031213"/>
    </source>
</evidence>
<feature type="domain" description="Radical SAM core" evidence="20">
    <location>
        <begin position="764"/>
        <end position="999"/>
    </location>
</feature>
<feature type="domain" description="WW" evidence="16">
    <location>
        <begin position="66"/>
        <end position="93"/>
    </location>
</feature>
<dbReference type="Pfam" id="PF04055">
    <property type="entry name" value="Radical_SAM"/>
    <property type="match status" value="1"/>
</dbReference>
<dbReference type="InterPro" id="IPR058240">
    <property type="entry name" value="rSAM_sf"/>
</dbReference>
<dbReference type="Pfam" id="PF00784">
    <property type="entry name" value="MyTH4"/>
    <property type="match status" value="1"/>
</dbReference>
<gene>
    <name evidence="21" type="ORF">GCK32_004846</name>
</gene>
<proteinExistence type="inferred from homology"/>
<dbReference type="Pfam" id="PF00919">
    <property type="entry name" value="UPF0004"/>
    <property type="match status" value="1"/>
</dbReference>
<dbReference type="AlphaFoldDB" id="A0AAN8ISP6"/>
<dbReference type="PROSITE" id="PS51449">
    <property type="entry name" value="MTTASE_N"/>
    <property type="match status" value="1"/>
</dbReference>
<keyword evidence="9" id="KW-0479">Metal-binding</keyword>
<evidence type="ECO:0000256" key="14">
    <source>
        <dbReference type="ARBA" id="ARBA00076644"/>
    </source>
</evidence>
<dbReference type="SMART" id="SM00324">
    <property type="entry name" value="RhoGAP"/>
    <property type="match status" value="1"/>
</dbReference>
<dbReference type="CDD" id="cd00201">
    <property type="entry name" value="WW"/>
    <property type="match status" value="1"/>
</dbReference>
<dbReference type="Gene3D" id="3.40.50.12160">
    <property type="entry name" value="Methylthiotransferase, N-terminal domain"/>
    <property type="match status" value="1"/>
</dbReference>
<dbReference type="InterPro" id="IPR000857">
    <property type="entry name" value="MyTH4_dom"/>
</dbReference>
<dbReference type="Gene3D" id="3.80.30.20">
    <property type="entry name" value="tm_1862 like domain"/>
    <property type="match status" value="1"/>
</dbReference>
<dbReference type="SUPFAM" id="SSF102114">
    <property type="entry name" value="Radical SAM enzymes"/>
    <property type="match status" value="1"/>
</dbReference>
<feature type="domain" description="MyTH4" evidence="18">
    <location>
        <begin position="261"/>
        <end position="415"/>
    </location>
</feature>
<dbReference type="InterPro" id="IPR008936">
    <property type="entry name" value="Rho_GTPase_activation_prot"/>
</dbReference>
<dbReference type="FunFam" id="3.80.30.20:FF:000002">
    <property type="entry name" value="threonylcarbamoyladenosine tRNA methylthiotransferase isoform X2"/>
    <property type="match status" value="1"/>
</dbReference>
<dbReference type="SMART" id="SM00139">
    <property type="entry name" value="MyTH4"/>
    <property type="match status" value="1"/>
</dbReference>
<dbReference type="PROSITE" id="PS51918">
    <property type="entry name" value="RADICAL_SAM"/>
    <property type="match status" value="1"/>
</dbReference>
<sequence>MNCNNGNHPSAVDAELPCVSSSAVEWVEIVEPQTKQHMYANLISGQCSWEPPPGASVKRTHENQWWELFDSKTGRYYYYNASSMKTIWQRPMGPEIDIIPLAKLQTLKENTESSEHARVRRTCETQTSPAIRRVVGGSRRVIAQNIGPEAGVIMTRTASRSSNGTMNGMQQSFDWMSLDDQSDSLSIGDRGDYRDFNRDFGRSPRQFPPFPTTGTTSTMSTAPSADSIPPRSSRSSSPPTQKRQLFPTNTGPKKSTNVGGWAKEAPKQPLSAPDNKQLKKESPAIFKLIQGYMGDRKSKTPIDQQALSLCELGLSKQECADEAVAQLMQQLTDNERPDSVRRGWELLAIILNFVTPSEKLTASLTEFIDRNSEKIFDRPEVAVSHFAQQCAKRLSKSQIRPKPSLAAVQEARVHIFNPPQFSASLSELMEMQAERYPQLQLPWIETTLIELLYESGARRTEGLFRVPADPDQLMTTRARLDMFVIPVVHDPHVPAGLLKLWLRQLPEPLIPHAFYQRALAASENPSELARLVKILPNINQLVLAKLVACLQDLSREEVVAHTKMDASNLAMVMAPNVLRGAFDTGTLTGVTFHKMSVVFILSFSQKDAREYRSMLIHSLTSGVMADIEDGFDIRDISAVRKLDEIQIKIRSKRDAADIGQMDSFVPGVTPVWVKTWGCSHNASDSEYMAGILAKAGYPIVRKSSDAKLWVLNSCTVKTPSETQASNLLEEGQKQGKFVVMAGCVSQAAPDEPWLKNVSIVGVKQIDRIVEVVEETLKGNTVRLLSRKRPDAGLSLPKMRKNALVEARTAFVRDGVKELWLTSEDLGAWGRDIDMVLPDLLNELVKVIPDGCMMRLGMTNPPYILDYLEEIAEVLNHPRVYSFLHIPVQSGSDAVLRDMKREYSSDHFRMIMDFMIKKVPKIYIATDMICAFPTETEEDFEESMQLVRDYQFPSLFINQFYPRSGTPAAKMKKIDTVEARRRTAAMSALFREYSRYTPERIGEEHDVLVCEMATGTKIMRIMSGLTWEMLSEILEKPSDLTPG</sequence>
<evidence type="ECO:0000259" key="20">
    <source>
        <dbReference type="PROSITE" id="PS51918"/>
    </source>
</evidence>
<feature type="region of interest" description="Disordered" evidence="15">
    <location>
        <begin position="186"/>
        <end position="279"/>
    </location>
</feature>
<feature type="compositionally biased region" description="Polar residues" evidence="15">
    <location>
        <begin position="240"/>
        <end position="258"/>
    </location>
</feature>
<dbReference type="InterPro" id="IPR013848">
    <property type="entry name" value="Methylthiotransferase_N"/>
</dbReference>
<evidence type="ECO:0000256" key="2">
    <source>
        <dbReference type="ARBA" id="ARBA00008616"/>
    </source>
</evidence>
<evidence type="ECO:0000256" key="13">
    <source>
        <dbReference type="ARBA" id="ARBA00051661"/>
    </source>
</evidence>
<evidence type="ECO:0000313" key="22">
    <source>
        <dbReference type="Proteomes" id="UP001331761"/>
    </source>
</evidence>
<evidence type="ECO:0000259" key="16">
    <source>
        <dbReference type="PROSITE" id="PS50020"/>
    </source>
</evidence>
<dbReference type="InterPro" id="IPR038185">
    <property type="entry name" value="MyTH4_dom_sf"/>
</dbReference>
<evidence type="ECO:0000256" key="1">
    <source>
        <dbReference type="ARBA" id="ARBA00002399"/>
    </source>
</evidence>
<feature type="non-terminal residue" evidence="21">
    <location>
        <position position="1042"/>
    </location>
</feature>
<dbReference type="InterPro" id="IPR036020">
    <property type="entry name" value="WW_dom_sf"/>
</dbReference>
<dbReference type="PROSITE" id="PS50238">
    <property type="entry name" value="RHOGAP"/>
    <property type="match status" value="1"/>
</dbReference>
<evidence type="ECO:0000256" key="4">
    <source>
        <dbReference type="ARBA" id="ARBA00018810"/>
    </source>
</evidence>
<evidence type="ECO:0000259" key="18">
    <source>
        <dbReference type="PROSITE" id="PS51016"/>
    </source>
</evidence>
<keyword evidence="22" id="KW-1185">Reference proteome</keyword>
<dbReference type="FunFam" id="2.20.70.10:FF:000022">
    <property type="entry name" value="Rho GTPase activating protein 39"/>
    <property type="match status" value="1"/>
</dbReference>